<evidence type="ECO:0000313" key="3">
    <source>
        <dbReference type="Proteomes" id="UP000037515"/>
    </source>
</evidence>
<evidence type="ECO:0000313" key="2">
    <source>
        <dbReference type="EMBL" id="KOO02987.1"/>
    </source>
</evidence>
<dbReference type="Proteomes" id="UP000037515">
    <property type="component" value="Unassembled WGS sequence"/>
</dbReference>
<comment type="caution">
    <text evidence="2">The sequence shown here is derived from an EMBL/GenBank/DDBJ whole genome shotgun (WGS) entry which is preliminary data.</text>
</comment>
<name>A0A0M0HMJ0_VIBNE</name>
<dbReference type="OrthoDB" id="4146344at2"/>
<organism evidence="2 3">
    <name type="scientific">Vibrio nereis</name>
    <dbReference type="NCBI Taxonomy" id="693"/>
    <lineage>
        <taxon>Bacteria</taxon>
        <taxon>Pseudomonadati</taxon>
        <taxon>Pseudomonadota</taxon>
        <taxon>Gammaproteobacteria</taxon>
        <taxon>Vibrionales</taxon>
        <taxon>Vibrionaceae</taxon>
        <taxon>Vibrio</taxon>
    </lineage>
</organism>
<sequence length="261" mass="29013">MNLSLAVLQNRFSAALHYDATGEECDVTNDVFSADERMQIYRNNFIIGLSDVLQATYPMVLALVGEECFSQLARQHVLNNPLTSGNVSHYGERFADTIQHFPAVMKAAPYLPDVAEFEWHIDLAQQRHDSIAQNKRLPFTQLRALPADKHAEVILHLQPGVLPFSAHFAVFSLQVAIDNQQFDDLNLNQAEQGVVCHLSGSESWSLALPSDVFQLLQAIYNGACLAKIPSECLVHLSFLVDHHLLAGFTLAEEGGHYVDCD</sequence>
<dbReference type="AlphaFoldDB" id="A0A0M0HMJ0"/>
<evidence type="ECO:0000259" key="1">
    <source>
        <dbReference type="Pfam" id="PF09836"/>
    </source>
</evidence>
<accession>A0A0M0HMJ0</accession>
<protein>
    <recommendedName>
        <fullName evidence="1">Putative DNA-binding domain-containing protein</fullName>
    </recommendedName>
</protein>
<dbReference type="PATRIC" id="fig|693.5.peg.2626"/>
<dbReference type="InterPro" id="IPR018640">
    <property type="entry name" value="DUF2063"/>
</dbReference>
<keyword evidence="3" id="KW-1185">Reference proteome</keyword>
<dbReference type="Gene3D" id="1.10.150.690">
    <property type="entry name" value="DUF2063"/>
    <property type="match status" value="1"/>
</dbReference>
<proteinExistence type="predicted"/>
<dbReference type="RefSeq" id="WP_053396217.1">
    <property type="nucleotide sequence ID" value="NZ_LHPJ01000009.1"/>
</dbReference>
<feature type="domain" description="Putative DNA-binding" evidence="1">
    <location>
        <begin position="8"/>
        <end position="96"/>
    </location>
</feature>
<gene>
    <name evidence="2" type="ORF">AKJ17_12820</name>
</gene>
<reference evidence="3" key="1">
    <citation type="submission" date="2015-08" db="EMBL/GenBank/DDBJ databases">
        <title>Vibrio galatheae sp. nov., a novel member of the Vibrionaceae family isolated from the Solomon Islands.</title>
        <authorList>
            <person name="Giubergia S."/>
            <person name="Machado H."/>
            <person name="Mateiu R.V."/>
            <person name="Gram L."/>
        </authorList>
    </citation>
    <scope>NUCLEOTIDE SEQUENCE [LARGE SCALE GENOMIC DNA]</scope>
    <source>
        <strain evidence="3">DSM 19584</strain>
    </source>
</reference>
<dbReference type="STRING" id="693.AKJ17_12820"/>
<dbReference type="Pfam" id="PF09836">
    <property type="entry name" value="DUF2063"/>
    <property type="match status" value="1"/>
</dbReference>
<dbReference type="EMBL" id="LHPJ01000009">
    <property type="protein sequence ID" value="KOO02987.1"/>
    <property type="molecule type" value="Genomic_DNA"/>
</dbReference>
<dbReference type="InterPro" id="IPR044922">
    <property type="entry name" value="DUF2063_N_sf"/>
</dbReference>